<evidence type="ECO:0000313" key="3">
    <source>
        <dbReference type="EMBL" id="TYR73534.1"/>
    </source>
</evidence>
<name>A0A5D4K877_9BACI</name>
<evidence type="ECO:0000313" key="4">
    <source>
        <dbReference type="Proteomes" id="UP000323317"/>
    </source>
</evidence>
<organism evidence="3 4">
    <name type="scientific">Rossellomorea vietnamensis</name>
    <dbReference type="NCBI Taxonomy" id="218284"/>
    <lineage>
        <taxon>Bacteria</taxon>
        <taxon>Bacillati</taxon>
        <taxon>Bacillota</taxon>
        <taxon>Bacilli</taxon>
        <taxon>Bacillales</taxon>
        <taxon>Bacillaceae</taxon>
        <taxon>Rossellomorea</taxon>
    </lineage>
</organism>
<dbReference type="AlphaFoldDB" id="A0A5D4K877"/>
<accession>A0A5D4K877</accession>
<dbReference type="Gene3D" id="3.40.630.30">
    <property type="match status" value="1"/>
</dbReference>
<dbReference type="GO" id="GO:0046677">
    <property type="term" value="P:response to antibiotic"/>
    <property type="evidence" value="ECO:0007669"/>
    <property type="project" value="UniProtKB-KW"/>
</dbReference>
<dbReference type="PROSITE" id="PS51186">
    <property type="entry name" value="GNAT"/>
    <property type="match status" value="1"/>
</dbReference>
<gene>
    <name evidence="3" type="ORF">FZC79_18005</name>
</gene>
<dbReference type="Proteomes" id="UP000323317">
    <property type="component" value="Unassembled WGS sequence"/>
</dbReference>
<dbReference type="Pfam" id="PF13523">
    <property type="entry name" value="Acetyltransf_8"/>
    <property type="match status" value="1"/>
</dbReference>
<sequence length="176" mass="20562">MIVCNESLTIRELEDNDKPLLVKWLSDPRVLEFYEGRDNPFDLQKVEQVFFDTHDDEVKCLVHFDGVAIGYIQYYPLDVEIAAEHGYISEEVFGMDQFIGEPEYWNKGVGALLVSSMTEFLKKEKSADVVVMDPQTRNTRAIRCYEKCGFQKVKLLPESELHEGVYQDCWLMEFRM</sequence>
<proteinExistence type="predicted"/>
<keyword evidence="1" id="KW-0046">Antibiotic resistance</keyword>
<dbReference type="EMBL" id="VTEH01000017">
    <property type="protein sequence ID" value="TYR73534.1"/>
    <property type="molecule type" value="Genomic_DNA"/>
</dbReference>
<evidence type="ECO:0000259" key="2">
    <source>
        <dbReference type="PROSITE" id="PS51186"/>
    </source>
</evidence>
<comment type="caution">
    <text evidence="3">The sequence shown here is derived from an EMBL/GenBank/DDBJ whole genome shotgun (WGS) entry which is preliminary data.</text>
</comment>
<keyword evidence="3" id="KW-0808">Transferase</keyword>
<reference evidence="3 4" key="1">
    <citation type="submission" date="2019-08" db="EMBL/GenBank/DDBJ databases">
        <title>Bacillus genomes from the desert of Cuatro Cienegas, Coahuila.</title>
        <authorList>
            <person name="Olmedo-Alvarez G."/>
        </authorList>
    </citation>
    <scope>NUCLEOTIDE SEQUENCE [LARGE SCALE GENOMIC DNA]</scope>
    <source>
        <strain evidence="3 4">CH40_1T</strain>
    </source>
</reference>
<dbReference type="InterPro" id="IPR000182">
    <property type="entry name" value="GNAT_dom"/>
</dbReference>
<evidence type="ECO:0000256" key="1">
    <source>
        <dbReference type="ARBA" id="ARBA00023251"/>
    </source>
</evidence>
<dbReference type="PANTHER" id="PTHR31438:SF1">
    <property type="entry name" value="LYSINE N-ACYLTRANSFERASE C17G9.06C-RELATED"/>
    <property type="match status" value="1"/>
</dbReference>
<dbReference type="GO" id="GO:0016410">
    <property type="term" value="F:N-acyltransferase activity"/>
    <property type="evidence" value="ECO:0007669"/>
    <property type="project" value="TreeGrafter"/>
</dbReference>
<dbReference type="RefSeq" id="WP_148948164.1">
    <property type="nucleotide sequence ID" value="NZ_VTEH01000017.1"/>
</dbReference>
<dbReference type="SUPFAM" id="SSF55729">
    <property type="entry name" value="Acyl-CoA N-acyltransferases (Nat)"/>
    <property type="match status" value="1"/>
</dbReference>
<dbReference type="InterPro" id="IPR016181">
    <property type="entry name" value="Acyl_CoA_acyltransferase"/>
</dbReference>
<protein>
    <submittedName>
        <fullName evidence="3">Acetyltransferase</fullName>
    </submittedName>
</protein>
<dbReference type="PANTHER" id="PTHR31438">
    <property type="entry name" value="LYSINE N-ACYLTRANSFERASE C17G9.06C-RELATED"/>
    <property type="match status" value="1"/>
</dbReference>
<feature type="domain" description="N-acetyltransferase" evidence="2">
    <location>
        <begin position="8"/>
        <end position="176"/>
    </location>
</feature>